<dbReference type="InterPro" id="IPR007720">
    <property type="entry name" value="PigQ/GPI1"/>
</dbReference>
<feature type="transmembrane region" description="Helical" evidence="1">
    <location>
        <begin position="285"/>
        <end position="306"/>
    </location>
</feature>
<sequence length="494" mass="56498">MFFSDFRVFRLHSSVKVLCVALQKGAAVSDLTVKERHVERCPFACPNDNNCINVYVVSFEENAKHQFEALGTWNTDDLPSDDSSSCWIQLVKESHYAKIKSVIVGGVYVPTSSATLILYDETFIQSEILEQTEDWKNSKCLCELGSLLRLKNNVTEDRRKVPNENVKDSIFNHSKVVLQLRQRALQWKAWRRSSSDLGSTNLLWMMVIDLVLGFCFVNMFHSLGGTTEVLEKFLQSVKLIADYLQLLIEWLMGVPVGLKLNRPLSTVLGKFFLYHLYLWKTYMDIIRPIVSTVIFISSTVGLIGLSFQMALLSDLITMASLHCYCFYVYATRLYGITLSGLRSTFRMFGGRKWNPLRSRIDSGEFSWDQLCVGMFIFSSLLLLLPTLLVYYIVFLALRLCVLLLQGTLKRFIWIINSIPCYSLLLWILGSPSLAGDVFFEVIPGRDSTLKLLWIKLPLVESMTRSLNPSSPKYPHVNWSQRLNEMVSGDLIYPL</sequence>
<organism evidence="2">
    <name type="scientific">Daphnia similis</name>
    <dbReference type="NCBI Taxonomy" id="35528"/>
    <lineage>
        <taxon>Eukaryota</taxon>
        <taxon>Metazoa</taxon>
        <taxon>Ecdysozoa</taxon>
        <taxon>Arthropoda</taxon>
        <taxon>Crustacea</taxon>
        <taxon>Branchiopoda</taxon>
        <taxon>Diplostraca</taxon>
        <taxon>Cladocera</taxon>
        <taxon>Anomopoda</taxon>
        <taxon>Daphniidae</taxon>
        <taxon>Daphnia</taxon>
        <taxon>Daphnia similis group</taxon>
    </lineage>
</organism>
<dbReference type="GO" id="GO:0005783">
    <property type="term" value="C:endoplasmic reticulum"/>
    <property type="evidence" value="ECO:0007669"/>
    <property type="project" value="TreeGrafter"/>
</dbReference>
<protein>
    <submittedName>
        <fullName evidence="2">EOG090X0BA1</fullName>
    </submittedName>
</protein>
<dbReference type="GO" id="GO:0016020">
    <property type="term" value="C:membrane"/>
    <property type="evidence" value="ECO:0007669"/>
    <property type="project" value="InterPro"/>
</dbReference>
<evidence type="ECO:0000256" key="1">
    <source>
        <dbReference type="SAM" id="Phobius"/>
    </source>
</evidence>
<name>A0A4Y7N3D2_9CRUS</name>
<feature type="transmembrane region" description="Helical" evidence="1">
    <location>
        <begin position="411"/>
        <end position="429"/>
    </location>
</feature>
<proteinExistence type="evidence at transcript level"/>
<accession>A0A4Y7N3D2</accession>
<dbReference type="AlphaFoldDB" id="A0A4Y7N3D2"/>
<dbReference type="EMBL" id="LR017949">
    <property type="protein sequence ID" value="SVE87568.1"/>
    <property type="molecule type" value="mRNA"/>
</dbReference>
<dbReference type="Pfam" id="PF05024">
    <property type="entry name" value="Gpi1"/>
    <property type="match status" value="1"/>
</dbReference>
<keyword evidence="1" id="KW-0812">Transmembrane</keyword>
<feature type="transmembrane region" description="Helical" evidence="1">
    <location>
        <begin position="202"/>
        <end position="223"/>
    </location>
</feature>
<keyword evidence="1" id="KW-1133">Transmembrane helix</keyword>
<gene>
    <name evidence="2" type="primary">EOG090X0BA1</name>
</gene>
<evidence type="ECO:0000313" key="2">
    <source>
        <dbReference type="EMBL" id="SVE87568.1"/>
    </source>
</evidence>
<keyword evidence="1" id="KW-0472">Membrane</keyword>
<dbReference type="PANTHER" id="PTHR21329">
    <property type="entry name" value="PHOSPHATIDYLINOSITOL N-ACETYLGLUCOSAMINYLTRANSFERASE SUBUNIT Q-RELATED"/>
    <property type="match status" value="1"/>
</dbReference>
<reference evidence="2" key="1">
    <citation type="submission" date="2018-08" db="EMBL/GenBank/DDBJ databases">
        <authorList>
            <person name="Cornetti L."/>
        </authorList>
    </citation>
    <scope>NUCLEOTIDE SEQUENCE</scope>
    <source>
        <strain evidence="2">IL-NS-13</strain>
    </source>
</reference>
<dbReference type="PANTHER" id="PTHR21329:SF3">
    <property type="entry name" value="PHOSPHATIDYLINOSITOL N-ACETYLGLUCOSAMINYLTRANSFERASE SUBUNIT Q"/>
    <property type="match status" value="1"/>
</dbReference>
<dbReference type="GO" id="GO:0006506">
    <property type="term" value="P:GPI anchor biosynthetic process"/>
    <property type="evidence" value="ECO:0007669"/>
    <property type="project" value="InterPro"/>
</dbReference>